<dbReference type="InterPro" id="IPR027417">
    <property type="entry name" value="P-loop_NTPase"/>
</dbReference>
<protein>
    <submittedName>
        <fullName evidence="7">Arginine ABC transporter ATP-binding protein</fullName>
    </submittedName>
</protein>
<evidence type="ECO:0000256" key="5">
    <source>
        <dbReference type="ARBA" id="ARBA00022840"/>
    </source>
</evidence>
<dbReference type="PROSITE" id="PS00211">
    <property type="entry name" value="ABC_TRANSPORTER_1"/>
    <property type="match status" value="1"/>
</dbReference>
<dbReference type="CDD" id="cd03262">
    <property type="entry name" value="ABC_HisP_GlnQ"/>
    <property type="match status" value="1"/>
</dbReference>
<reference evidence="8" key="1">
    <citation type="journal article" date="2019" name="Int. J. Syst. Evol. Microbiol.">
        <title>The Global Catalogue of Microorganisms (GCM) 10K type strain sequencing project: providing services to taxonomists for standard genome sequencing and annotation.</title>
        <authorList>
            <consortium name="The Broad Institute Genomics Platform"/>
            <consortium name="The Broad Institute Genome Sequencing Center for Infectious Disease"/>
            <person name="Wu L."/>
            <person name="Ma J."/>
        </authorList>
    </citation>
    <scope>NUCLEOTIDE SEQUENCE [LARGE SCALE GENOMIC DNA]</scope>
    <source>
        <strain evidence="8">CGMCC 1.10131</strain>
    </source>
</reference>
<comment type="subcellular location">
    <subcellularLocation>
        <location evidence="1">Cell inner membrane</location>
        <topology evidence="1">Peripheral membrane protein</topology>
    </subcellularLocation>
</comment>
<evidence type="ECO:0000256" key="1">
    <source>
        <dbReference type="ARBA" id="ARBA00004417"/>
    </source>
</evidence>
<keyword evidence="3" id="KW-0813">Transport</keyword>
<proteinExistence type="inferred from homology"/>
<dbReference type="InterPro" id="IPR003439">
    <property type="entry name" value="ABC_transporter-like_ATP-bd"/>
</dbReference>
<evidence type="ECO:0000256" key="2">
    <source>
        <dbReference type="ARBA" id="ARBA00005417"/>
    </source>
</evidence>
<dbReference type="Gene3D" id="3.40.50.300">
    <property type="entry name" value="P-loop containing nucleotide triphosphate hydrolases"/>
    <property type="match status" value="1"/>
</dbReference>
<dbReference type="InterPro" id="IPR017871">
    <property type="entry name" value="ABC_transporter-like_CS"/>
</dbReference>
<organism evidence="7 8">
    <name type="scientific">Agarivorans gilvus</name>
    <dbReference type="NCBI Taxonomy" id="680279"/>
    <lineage>
        <taxon>Bacteria</taxon>
        <taxon>Pseudomonadati</taxon>
        <taxon>Pseudomonadota</taxon>
        <taxon>Gammaproteobacteria</taxon>
        <taxon>Alteromonadales</taxon>
        <taxon>Alteromonadaceae</taxon>
        <taxon>Agarivorans</taxon>
    </lineage>
</organism>
<dbReference type="InterPro" id="IPR003593">
    <property type="entry name" value="AAA+_ATPase"/>
</dbReference>
<sequence>MIKVANLHKSFNGQKVLNGIDFEVNEGEVVAIIGPSGTGKSTFLRCLNFLEQADSGMISVDGLSVNAEQHHASEIIALRRKFAFVFQNYSLFANLNAEQNIAEALITVWKQDKATALTKARQILADIGLADKAKHYPSQLSGGQQQRIGIGRAMATPSQAILFDEPTSALDPEWVGEVLGLIKMLAKRKQTLLIVTHEMAFAREVADRVVFMSDGNIVEQGPPEQLFTQPKDPRTQQFISRILKRDAIE</sequence>
<dbReference type="Proteomes" id="UP000651977">
    <property type="component" value="Unassembled WGS sequence"/>
</dbReference>
<comment type="similarity">
    <text evidence="2">Belongs to the ABC transporter superfamily.</text>
</comment>
<feature type="domain" description="ABC transporter" evidence="6">
    <location>
        <begin position="2"/>
        <end position="239"/>
    </location>
</feature>
<name>A0ABQ1I4S0_9ALTE</name>
<dbReference type="InterPro" id="IPR030679">
    <property type="entry name" value="ABC_ATPase_HisP-typ"/>
</dbReference>
<dbReference type="PIRSF" id="PIRSF039085">
    <property type="entry name" value="ABC_ATPase_HisP"/>
    <property type="match status" value="1"/>
</dbReference>
<dbReference type="SMART" id="SM00382">
    <property type="entry name" value="AAA"/>
    <property type="match status" value="1"/>
</dbReference>
<dbReference type="RefSeq" id="WP_055733491.1">
    <property type="nucleotide sequence ID" value="NZ_BMDY01000023.1"/>
</dbReference>
<evidence type="ECO:0000313" key="8">
    <source>
        <dbReference type="Proteomes" id="UP000651977"/>
    </source>
</evidence>
<evidence type="ECO:0000256" key="3">
    <source>
        <dbReference type="ARBA" id="ARBA00022448"/>
    </source>
</evidence>
<dbReference type="PANTHER" id="PTHR43166:SF15">
    <property type="entry name" value="HISTIDINE TRANSPORT ATP-BINDING PROTEIN HISP"/>
    <property type="match status" value="1"/>
</dbReference>
<keyword evidence="4" id="KW-0547">Nucleotide-binding</keyword>
<dbReference type="GO" id="GO:0005524">
    <property type="term" value="F:ATP binding"/>
    <property type="evidence" value="ECO:0007669"/>
    <property type="project" value="UniProtKB-KW"/>
</dbReference>
<accession>A0ABQ1I4S0</accession>
<dbReference type="PROSITE" id="PS50893">
    <property type="entry name" value="ABC_TRANSPORTER_2"/>
    <property type="match status" value="1"/>
</dbReference>
<gene>
    <name evidence="7" type="primary">yecC</name>
    <name evidence="7" type="ORF">GCM10007414_32670</name>
</gene>
<dbReference type="SUPFAM" id="SSF52540">
    <property type="entry name" value="P-loop containing nucleoside triphosphate hydrolases"/>
    <property type="match status" value="1"/>
</dbReference>
<evidence type="ECO:0000259" key="6">
    <source>
        <dbReference type="PROSITE" id="PS50893"/>
    </source>
</evidence>
<dbReference type="InterPro" id="IPR050086">
    <property type="entry name" value="MetN_ABC_transporter-like"/>
</dbReference>
<keyword evidence="8" id="KW-1185">Reference proteome</keyword>
<comment type="caution">
    <text evidence="7">The sequence shown here is derived from an EMBL/GenBank/DDBJ whole genome shotgun (WGS) entry which is preliminary data.</text>
</comment>
<dbReference type="PANTHER" id="PTHR43166">
    <property type="entry name" value="AMINO ACID IMPORT ATP-BINDING PROTEIN"/>
    <property type="match status" value="1"/>
</dbReference>
<dbReference type="EMBL" id="BMDY01000023">
    <property type="protein sequence ID" value="GGB16714.1"/>
    <property type="molecule type" value="Genomic_DNA"/>
</dbReference>
<evidence type="ECO:0000313" key="7">
    <source>
        <dbReference type="EMBL" id="GGB16714.1"/>
    </source>
</evidence>
<dbReference type="Pfam" id="PF00005">
    <property type="entry name" value="ABC_tran"/>
    <property type="match status" value="1"/>
</dbReference>
<evidence type="ECO:0000256" key="4">
    <source>
        <dbReference type="ARBA" id="ARBA00022741"/>
    </source>
</evidence>
<keyword evidence="5 7" id="KW-0067">ATP-binding</keyword>